<feature type="signal peptide" evidence="1">
    <location>
        <begin position="1"/>
        <end position="18"/>
    </location>
</feature>
<dbReference type="Proteomes" id="UP000755551">
    <property type="component" value="Unassembled WGS sequence"/>
</dbReference>
<comment type="caution">
    <text evidence="2">The sequence shown here is derived from an EMBL/GenBank/DDBJ whole genome shotgun (WGS) entry which is preliminary data.</text>
</comment>
<keyword evidence="3" id="KW-1185">Reference proteome</keyword>
<organism evidence="2 3">
    <name type="scientific">Marinobacterium weihaiense</name>
    <dbReference type="NCBI Taxonomy" id="2851016"/>
    <lineage>
        <taxon>Bacteria</taxon>
        <taxon>Pseudomonadati</taxon>
        <taxon>Pseudomonadota</taxon>
        <taxon>Gammaproteobacteria</taxon>
        <taxon>Oceanospirillales</taxon>
        <taxon>Oceanospirillaceae</taxon>
        <taxon>Marinobacterium</taxon>
    </lineage>
</organism>
<gene>
    <name evidence="2" type="ORF">KTN04_01310</name>
</gene>
<sequence>MKRTLALLLLLVCLPLQAGDRLPYFSGFDTLSRTAPNARVLVMLFSQPDCRYCDLVREEFLLPLQSQQRTDLAIRELKVPSDTEVRNATQQLVTPGTFAKQYAIAFYPSVLVISPDGTPLGEPLIGISSRDFYGFYLDQAINKALAASTP</sequence>
<keyword evidence="1" id="KW-0732">Signal</keyword>
<reference evidence="2 3" key="1">
    <citation type="submission" date="2021-06" db="EMBL/GenBank/DDBJ databases">
        <title>Bacterium isolated from marine sediment.</title>
        <authorList>
            <person name="Zhu K.-L."/>
            <person name="Du Z.-J."/>
            <person name="Liang Q.-Y."/>
        </authorList>
    </citation>
    <scope>NUCLEOTIDE SEQUENCE [LARGE SCALE GENOMIC DNA]</scope>
    <source>
        <strain evidence="2 3">A346</strain>
    </source>
</reference>
<protein>
    <recommendedName>
        <fullName evidence="4">Thioredoxin-related protein</fullName>
    </recommendedName>
</protein>
<feature type="chain" id="PRO_5045246505" description="Thioredoxin-related protein" evidence="1">
    <location>
        <begin position="19"/>
        <end position="150"/>
    </location>
</feature>
<evidence type="ECO:0000313" key="2">
    <source>
        <dbReference type="EMBL" id="MBV0931980.1"/>
    </source>
</evidence>
<name>A0ABS6M735_9GAMM</name>
<evidence type="ECO:0000256" key="1">
    <source>
        <dbReference type="SAM" id="SignalP"/>
    </source>
</evidence>
<proteinExistence type="predicted"/>
<dbReference type="EMBL" id="JAHQZT010000001">
    <property type="protein sequence ID" value="MBV0931980.1"/>
    <property type="molecule type" value="Genomic_DNA"/>
</dbReference>
<dbReference type="RefSeq" id="WP_217333396.1">
    <property type="nucleotide sequence ID" value="NZ_JAHQZT010000001.1"/>
</dbReference>
<evidence type="ECO:0000313" key="3">
    <source>
        <dbReference type="Proteomes" id="UP000755551"/>
    </source>
</evidence>
<evidence type="ECO:0008006" key="4">
    <source>
        <dbReference type="Google" id="ProtNLM"/>
    </source>
</evidence>
<accession>A0ABS6M735</accession>